<evidence type="ECO:0000313" key="2">
    <source>
        <dbReference type="EMBL" id="KAL2053291.1"/>
    </source>
</evidence>
<protein>
    <submittedName>
        <fullName evidence="2">Uncharacterized protein</fullName>
    </submittedName>
</protein>
<accession>A0ABR4B601</accession>
<proteinExistence type="predicted"/>
<keyword evidence="3" id="KW-1185">Reference proteome</keyword>
<sequence>MCCRNRAPRCSTCRKRAPCHRRNCAANFPIVQPVYAQQRIYTSQPAPTRATGNDHDTPPSYDEMAWPAEKAVRYNGPKEDGSGQSNGLLGMIVRNYQSAQLDRGQGYYEGA</sequence>
<comment type="caution">
    <text evidence="2">The sequence shown here is derived from an EMBL/GenBank/DDBJ whole genome shotgun (WGS) entry which is preliminary data.</text>
</comment>
<name>A0ABR4B601_9LECA</name>
<dbReference type="Proteomes" id="UP001590951">
    <property type="component" value="Unassembled WGS sequence"/>
</dbReference>
<feature type="region of interest" description="Disordered" evidence="1">
    <location>
        <begin position="42"/>
        <end position="63"/>
    </location>
</feature>
<gene>
    <name evidence="2" type="ORF">ABVK25_006284</name>
</gene>
<reference evidence="2 3" key="1">
    <citation type="submission" date="2024-09" db="EMBL/GenBank/DDBJ databases">
        <title>Rethinking Asexuality: The Enigmatic Case of Functional Sexual Genes in Lepraria (Stereocaulaceae).</title>
        <authorList>
            <person name="Doellman M."/>
            <person name="Sun Y."/>
            <person name="Barcenas-Pena A."/>
            <person name="Lumbsch H.T."/>
            <person name="Grewe F."/>
        </authorList>
    </citation>
    <scope>NUCLEOTIDE SEQUENCE [LARGE SCALE GENOMIC DNA]</scope>
    <source>
        <strain evidence="2 3">Grewe 0041</strain>
    </source>
</reference>
<dbReference type="EMBL" id="JBHFEH010000021">
    <property type="protein sequence ID" value="KAL2053291.1"/>
    <property type="molecule type" value="Genomic_DNA"/>
</dbReference>
<evidence type="ECO:0000256" key="1">
    <source>
        <dbReference type="SAM" id="MobiDB-lite"/>
    </source>
</evidence>
<evidence type="ECO:0000313" key="3">
    <source>
        <dbReference type="Proteomes" id="UP001590951"/>
    </source>
</evidence>
<organism evidence="2 3">
    <name type="scientific">Lepraria finkii</name>
    <dbReference type="NCBI Taxonomy" id="1340010"/>
    <lineage>
        <taxon>Eukaryota</taxon>
        <taxon>Fungi</taxon>
        <taxon>Dikarya</taxon>
        <taxon>Ascomycota</taxon>
        <taxon>Pezizomycotina</taxon>
        <taxon>Lecanoromycetes</taxon>
        <taxon>OSLEUM clade</taxon>
        <taxon>Lecanoromycetidae</taxon>
        <taxon>Lecanorales</taxon>
        <taxon>Lecanorineae</taxon>
        <taxon>Stereocaulaceae</taxon>
        <taxon>Lepraria</taxon>
    </lineage>
</organism>